<protein>
    <submittedName>
        <fullName evidence="1">Mesenchymal stem cell protein DSCD75</fullName>
    </submittedName>
</protein>
<dbReference type="SUPFAM" id="SSF54637">
    <property type="entry name" value="Thioesterase/thiol ester dehydrase-isomerase"/>
    <property type="match status" value="1"/>
</dbReference>
<dbReference type="Proteomes" id="UP000249557">
    <property type="component" value="Unassembled WGS sequence"/>
</dbReference>
<dbReference type="InterPro" id="IPR051490">
    <property type="entry name" value="THEM6_lcsJ_thioesterase"/>
</dbReference>
<dbReference type="EMBL" id="QFNK01000125">
    <property type="protein sequence ID" value="PZO86149.1"/>
    <property type="molecule type" value="Genomic_DNA"/>
</dbReference>
<organism evidence="1 2">
    <name type="scientific">Micavibrio aeruginosavorus</name>
    <dbReference type="NCBI Taxonomy" id="349221"/>
    <lineage>
        <taxon>Bacteria</taxon>
        <taxon>Pseudomonadati</taxon>
        <taxon>Bdellovibrionota</taxon>
        <taxon>Bdellovibrionia</taxon>
        <taxon>Bdellovibrionales</taxon>
        <taxon>Pseudobdellovibrionaceae</taxon>
        <taxon>Micavibrio</taxon>
    </lineage>
</organism>
<dbReference type="Pfam" id="PF13279">
    <property type="entry name" value="4HBT_2"/>
    <property type="match status" value="1"/>
</dbReference>
<dbReference type="PANTHER" id="PTHR12475:SF4">
    <property type="entry name" value="PROTEIN THEM6"/>
    <property type="match status" value="1"/>
</dbReference>
<dbReference type="Gene3D" id="3.10.129.10">
    <property type="entry name" value="Hotdog Thioesterase"/>
    <property type="match status" value="1"/>
</dbReference>
<dbReference type="CDD" id="cd00586">
    <property type="entry name" value="4HBT"/>
    <property type="match status" value="1"/>
</dbReference>
<name>A0A2W5A128_9BACT</name>
<evidence type="ECO:0000313" key="2">
    <source>
        <dbReference type="Proteomes" id="UP000249557"/>
    </source>
</evidence>
<dbReference type="PANTHER" id="PTHR12475">
    <property type="match status" value="1"/>
</dbReference>
<proteinExistence type="predicted"/>
<comment type="caution">
    <text evidence="1">The sequence shown here is derived from an EMBL/GenBank/DDBJ whole genome shotgun (WGS) entry which is preliminary data.</text>
</comment>
<dbReference type="AlphaFoldDB" id="A0A2W5A128"/>
<evidence type="ECO:0000313" key="1">
    <source>
        <dbReference type="EMBL" id="PZO86149.1"/>
    </source>
</evidence>
<dbReference type="InterPro" id="IPR029069">
    <property type="entry name" value="HotDog_dom_sf"/>
</dbReference>
<gene>
    <name evidence="1" type="ORF">DI626_06810</name>
</gene>
<reference evidence="1 2" key="1">
    <citation type="submission" date="2017-08" db="EMBL/GenBank/DDBJ databases">
        <title>Infants hospitalized years apart are colonized by the same room-sourced microbial strains.</title>
        <authorList>
            <person name="Brooks B."/>
            <person name="Olm M.R."/>
            <person name="Firek B.A."/>
            <person name="Baker R."/>
            <person name="Thomas B.C."/>
            <person name="Morowitz M.J."/>
            <person name="Banfield J.F."/>
        </authorList>
    </citation>
    <scope>NUCLEOTIDE SEQUENCE [LARGE SCALE GENOMIC DNA]</scope>
    <source>
        <strain evidence="1">S2_018_000_R2_104</strain>
    </source>
</reference>
<accession>A0A2W5A128</accession>
<sequence>MNLYFRLLYMFIASFFKPRVEDALGEARLNFCVLPNDLDLNGHMNNGRYLTIMDIGRMDFVLRLGLAGYVIRNGYIPVLSSASIRYRLPLLPFQKYSLLTRILCWDDKWVYMEHRFIINGGKKDGAVAAIALVKGSFFDKKTRGTIPTADILKAIDYTLPSPAVPAYIQKWAESEDVLRSDMKLEVKG</sequence>